<dbReference type="Proteomes" id="UP000317909">
    <property type="component" value="Chromosome"/>
</dbReference>
<dbReference type="EMBL" id="CP036339">
    <property type="protein sequence ID" value="QDT74099.1"/>
    <property type="molecule type" value="Genomic_DNA"/>
</dbReference>
<dbReference type="Gene3D" id="3.90.350.10">
    <property type="entry name" value="Transposase Inhibitor Protein From Tn5, Chain A, domain 1"/>
    <property type="match status" value="1"/>
</dbReference>
<accession>A0A517U0E3</accession>
<proteinExistence type="predicted"/>
<evidence type="ECO:0000313" key="1">
    <source>
        <dbReference type="EMBL" id="QDT74099.1"/>
    </source>
</evidence>
<dbReference type="PANTHER" id="PTHR33258">
    <property type="entry name" value="TRANSPOSASE INSL FOR INSERTION SEQUENCE ELEMENT IS186A-RELATED"/>
    <property type="match status" value="1"/>
</dbReference>
<reference evidence="1 2" key="1">
    <citation type="submission" date="2019-02" db="EMBL/GenBank/DDBJ databases">
        <title>Deep-cultivation of Planctomycetes and their phenomic and genomic characterization uncovers novel biology.</title>
        <authorList>
            <person name="Wiegand S."/>
            <person name="Jogler M."/>
            <person name="Boedeker C."/>
            <person name="Pinto D."/>
            <person name="Vollmers J."/>
            <person name="Rivas-Marin E."/>
            <person name="Kohn T."/>
            <person name="Peeters S.H."/>
            <person name="Heuer A."/>
            <person name="Rast P."/>
            <person name="Oberbeckmann S."/>
            <person name="Bunk B."/>
            <person name="Jeske O."/>
            <person name="Meyerdierks A."/>
            <person name="Storesund J.E."/>
            <person name="Kallscheuer N."/>
            <person name="Luecker S."/>
            <person name="Lage O.M."/>
            <person name="Pohl T."/>
            <person name="Merkel B.J."/>
            <person name="Hornburger P."/>
            <person name="Mueller R.-W."/>
            <person name="Bruemmer F."/>
            <person name="Labrenz M."/>
            <person name="Spormann A.M."/>
            <person name="Op den Camp H."/>
            <person name="Overmann J."/>
            <person name="Amann R."/>
            <person name="Jetten M.S.M."/>
            <person name="Mascher T."/>
            <person name="Medema M.H."/>
            <person name="Devos D.P."/>
            <person name="Kaster A.-K."/>
            <person name="Ovreas L."/>
            <person name="Rohde M."/>
            <person name="Galperin M.Y."/>
            <person name="Jogler C."/>
        </authorList>
    </citation>
    <scope>NUCLEOTIDE SEQUENCE [LARGE SCALE GENOMIC DNA]</scope>
    <source>
        <strain evidence="1 2">I41</strain>
    </source>
</reference>
<evidence type="ECO:0000313" key="2">
    <source>
        <dbReference type="Proteomes" id="UP000317909"/>
    </source>
</evidence>
<dbReference type="PANTHER" id="PTHR33258:SF1">
    <property type="entry name" value="TRANSPOSASE INSL FOR INSERTION SEQUENCE ELEMENT IS186A-RELATED"/>
    <property type="match status" value="1"/>
</dbReference>
<dbReference type="KEGG" id="llh:I41_32940"/>
<sequence>MSSTVKATRWDIFDSARVVDSDDCILATWTLLTNVAQQDADASKIALWYYWRWRIESFFKLLKSHGEVPGNFRTVPPDNSGRCLGLRTGWGEVSERTVSTA</sequence>
<keyword evidence="2" id="KW-1185">Reference proteome</keyword>
<organism evidence="1 2">
    <name type="scientific">Lacipirellula limnantheis</name>
    <dbReference type="NCBI Taxonomy" id="2528024"/>
    <lineage>
        <taxon>Bacteria</taxon>
        <taxon>Pseudomonadati</taxon>
        <taxon>Planctomycetota</taxon>
        <taxon>Planctomycetia</taxon>
        <taxon>Pirellulales</taxon>
        <taxon>Lacipirellulaceae</taxon>
        <taxon>Lacipirellula</taxon>
    </lineage>
</organism>
<protein>
    <recommendedName>
        <fullName evidence="3">Transposase IS4-like domain-containing protein</fullName>
    </recommendedName>
</protein>
<evidence type="ECO:0008006" key="3">
    <source>
        <dbReference type="Google" id="ProtNLM"/>
    </source>
</evidence>
<name>A0A517U0E3_9BACT</name>
<dbReference type="SUPFAM" id="SSF53098">
    <property type="entry name" value="Ribonuclease H-like"/>
    <property type="match status" value="1"/>
</dbReference>
<dbReference type="InterPro" id="IPR012337">
    <property type="entry name" value="RNaseH-like_sf"/>
</dbReference>
<dbReference type="AlphaFoldDB" id="A0A517U0E3"/>
<gene>
    <name evidence="1" type="ORF">I41_32940</name>
</gene>